<dbReference type="AlphaFoldDB" id="A0A2P6PHD0"/>
<comment type="caution">
    <text evidence="1">The sequence shown here is derived from an EMBL/GenBank/DDBJ whole genome shotgun (WGS) entry which is preliminary data.</text>
</comment>
<dbReference type="Gramene" id="PRQ21335">
    <property type="protein sequence ID" value="PRQ21335"/>
    <property type="gene ID" value="RchiOBHm_Chr7g0238051"/>
</dbReference>
<sequence>MQTEVPLAKSALVRVSSRRVSGSEKERAELEDLTENVFDLTLQDRSGEGESRN</sequence>
<dbReference type="Proteomes" id="UP000238479">
    <property type="component" value="Chromosome 7"/>
</dbReference>
<evidence type="ECO:0000313" key="1">
    <source>
        <dbReference type="EMBL" id="PRQ21335.1"/>
    </source>
</evidence>
<accession>A0A2P6PHD0</accession>
<protein>
    <submittedName>
        <fullName evidence="1">Uncharacterized protein</fullName>
    </submittedName>
</protein>
<name>A0A2P6PHD0_ROSCH</name>
<organism evidence="1 2">
    <name type="scientific">Rosa chinensis</name>
    <name type="common">China rose</name>
    <dbReference type="NCBI Taxonomy" id="74649"/>
    <lineage>
        <taxon>Eukaryota</taxon>
        <taxon>Viridiplantae</taxon>
        <taxon>Streptophyta</taxon>
        <taxon>Embryophyta</taxon>
        <taxon>Tracheophyta</taxon>
        <taxon>Spermatophyta</taxon>
        <taxon>Magnoliopsida</taxon>
        <taxon>eudicotyledons</taxon>
        <taxon>Gunneridae</taxon>
        <taxon>Pentapetalae</taxon>
        <taxon>rosids</taxon>
        <taxon>fabids</taxon>
        <taxon>Rosales</taxon>
        <taxon>Rosaceae</taxon>
        <taxon>Rosoideae</taxon>
        <taxon>Rosoideae incertae sedis</taxon>
        <taxon>Rosa</taxon>
    </lineage>
</organism>
<keyword evidence="2" id="KW-1185">Reference proteome</keyword>
<evidence type="ECO:0000313" key="2">
    <source>
        <dbReference type="Proteomes" id="UP000238479"/>
    </source>
</evidence>
<proteinExistence type="predicted"/>
<reference evidence="1 2" key="1">
    <citation type="journal article" date="2018" name="Nat. Genet.">
        <title>The Rosa genome provides new insights in the design of modern roses.</title>
        <authorList>
            <person name="Bendahmane M."/>
        </authorList>
    </citation>
    <scope>NUCLEOTIDE SEQUENCE [LARGE SCALE GENOMIC DNA]</scope>
    <source>
        <strain evidence="2">cv. Old Blush</strain>
    </source>
</reference>
<gene>
    <name evidence="1" type="ORF">RchiOBHm_Chr7g0238051</name>
</gene>
<dbReference type="EMBL" id="PDCK01000045">
    <property type="protein sequence ID" value="PRQ21335.1"/>
    <property type="molecule type" value="Genomic_DNA"/>
</dbReference>